<feature type="transmembrane region" description="Helical" evidence="1">
    <location>
        <begin position="12"/>
        <end position="32"/>
    </location>
</feature>
<accession>A0A382MB17</accession>
<sequence length="99" mass="10986">MKFLHRRHHTTAALLVIVGLTAACGFVSGIFFHRNEIFPYRQLTELISDRQSPGPEYDYMATRRCMDRISDGAGRPVARILVVGHAYGSPGGDNRGVDP</sequence>
<feature type="non-terminal residue" evidence="2">
    <location>
        <position position="99"/>
    </location>
</feature>
<dbReference type="PROSITE" id="PS51257">
    <property type="entry name" value="PROKAR_LIPOPROTEIN"/>
    <property type="match status" value="1"/>
</dbReference>
<protein>
    <submittedName>
        <fullName evidence="2">Uncharacterized protein</fullName>
    </submittedName>
</protein>
<evidence type="ECO:0000313" key="2">
    <source>
        <dbReference type="EMBL" id="SVC44441.1"/>
    </source>
</evidence>
<evidence type="ECO:0000256" key="1">
    <source>
        <dbReference type="SAM" id="Phobius"/>
    </source>
</evidence>
<reference evidence="2" key="1">
    <citation type="submission" date="2018-05" db="EMBL/GenBank/DDBJ databases">
        <authorList>
            <person name="Lanie J.A."/>
            <person name="Ng W.-L."/>
            <person name="Kazmierczak K.M."/>
            <person name="Andrzejewski T.M."/>
            <person name="Davidsen T.M."/>
            <person name="Wayne K.J."/>
            <person name="Tettelin H."/>
            <person name="Glass J.I."/>
            <person name="Rusch D."/>
            <person name="Podicherti R."/>
            <person name="Tsui H.-C.T."/>
            <person name="Winkler M.E."/>
        </authorList>
    </citation>
    <scope>NUCLEOTIDE SEQUENCE</scope>
</reference>
<dbReference type="AlphaFoldDB" id="A0A382MB17"/>
<keyword evidence="1" id="KW-0812">Transmembrane</keyword>
<organism evidence="2">
    <name type="scientific">marine metagenome</name>
    <dbReference type="NCBI Taxonomy" id="408172"/>
    <lineage>
        <taxon>unclassified sequences</taxon>
        <taxon>metagenomes</taxon>
        <taxon>ecological metagenomes</taxon>
    </lineage>
</organism>
<proteinExistence type="predicted"/>
<keyword evidence="1" id="KW-1133">Transmembrane helix</keyword>
<dbReference type="EMBL" id="UINC01091568">
    <property type="protein sequence ID" value="SVC44441.1"/>
    <property type="molecule type" value="Genomic_DNA"/>
</dbReference>
<gene>
    <name evidence="2" type="ORF">METZ01_LOCUS297295</name>
</gene>
<keyword evidence="1" id="KW-0472">Membrane</keyword>
<name>A0A382MB17_9ZZZZ</name>